<dbReference type="RefSeq" id="WP_120791081.1">
    <property type="nucleotide sequence ID" value="NZ_CP032625.1"/>
</dbReference>
<evidence type="ECO:0000313" key="1">
    <source>
        <dbReference type="EMBL" id="AYG05553.1"/>
    </source>
</evidence>
<keyword evidence="2" id="KW-1185">Reference proteome</keyword>
<gene>
    <name evidence="1" type="ORF">D7I44_17910</name>
</gene>
<dbReference type="AlphaFoldDB" id="A0A387BP82"/>
<accession>A0A387BP82</accession>
<protein>
    <submittedName>
        <fullName evidence="1">Uncharacterized protein</fullName>
    </submittedName>
</protein>
<organism evidence="1 2">
    <name type="scientific">Gryllotalpicola protaetiae</name>
    <dbReference type="NCBI Taxonomy" id="2419771"/>
    <lineage>
        <taxon>Bacteria</taxon>
        <taxon>Bacillati</taxon>
        <taxon>Actinomycetota</taxon>
        <taxon>Actinomycetes</taxon>
        <taxon>Micrococcales</taxon>
        <taxon>Microbacteriaceae</taxon>
        <taxon>Gryllotalpicola</taxon>
    </lineage>
</organism>
<dbReference type="EMBL" id="CP032625">
    <property type="protein sequence ID" value="AYG05553.1"/>
    <property type="molecule type" value="Genomic_DNA"/>
</dbReference>
<geneLocation type="plasmid" evidence="1 2">
    <name>unnamed1</name>
</geneLocation>
<reference evidence="1 2" key="1">
    <citation type="submission" date="2018-09" db="EMBL/GenBank/DDBJ databases">
        <title>Genome sequencing of strain 2DFW10M-5.</title>
        <authorList>
            <person name="Heo J."/>
            <person name="Kim S.-J."/>
            <person name="Kwon S.-W."/>
        </authorList>
    </citation>
    <scope>NUCLEOTIDE SEQUENCE [LARGE SCALE GENOMIC DNA]</scope>
    <source>
        <strain evidence="1 2">2DFW10M-5</strain>
        <plasmid evidence="1 2">unnamed1</plasmid>
    </source>
</reference>
<name>A0A387BP82_9MICO</name>
<evidence type="ECO:0000313" key="2">
    <source>
        <dbReference type="Proteomes" id="UP000275069"/>
    </source>
</evidence>
<sequence length="92" mass="9702">MDVDEQHQPRWSVRRFPVPVDQMDDGQAVEVGAANCPRCLVPAEPHEVFDALVCPACGQLVDAAGSAQADLLTDAAPANVAPIQRPSSGIPD</sequence>
<dbReference type="Proteomes" id="UP000275069">
    <property type="component" value="Plasmid unnamed1"/>
</dbReference>
<dbReference type="KEGG" id="gry:D7I44_17910"/>
<proteinExistence type="predicted"/>
<keyword evidence="1" id="KW-0614">Plasmid</keyword>